<dbReference type="EMBL" id="LPVY01000022">
    <property type="protein sequence ID" value="KZB61747.1"/>
    <property type="molecule type" value="Genomic_DNA"/>
</dbReference>
<sequence>MIAWIEQHGTMLQILISFATLLVWIFYAQLLFQSYRRARRPKIVINQLLDHAQTARFLISNMSQEAIHIETVLLCIDNGNDRVCQVITDAEPGEGYDARNEDGAHDGMDESRALSERLDDVTLQGPLPPGKCIELGSVNRLLARVRRQIARTSDDNEQKFPEKDRDCRIEIIVIGVYSSEKGVIGASRTFVYDREFRLRPEEIKTTQHTGFFARREMGRLHSQYI</sequence>
<evidence type="ECO:0000256" key="1">
    <source>
        <dbReference type="SAM" id="Phobius"/>
    </source>
</evidence>
<protein>
    <submittedName>
        <fullName evidence="2">Uncharacterized protein</fullName>
    </submittedName>
</protein>
<keyword evidence="1" id="KW-0812">Transmembrane</keyword>
<evidence type="ECO:0000313" key="3">
    <source>
        <dbReference type="Proteomes" id="UP000076335"/>
    </source>
</evidence>
<keyword evidence="1" id="KW-0472">Membrane</keyword>
<dbReference type="Proteomes" id="UP000076335">
    <property type="component" value="Unassembled WGS sequence"/>
</dbReference>
<gene>
    <name evidence="2" type="ORF">AUP42_05725</name>
</gene>
<dbReference type="RefSeq" id="WP_062953056.1">
    <property type="nucleotide sequence ID" value="NZ_LPVY01000022.1"/>
</dbReference>
<evidence type="ECO:0000313" key="2">
    <source>
        <dbReference type="EMBL" id="KZB61747.1"/>
    </source>
</evidence>
<feature type="transmembrane region" description="Helical" evidence="1">
    <location>
        <begin position="12"/>
        <end position="32"/>
    </location>
</feature>
<comment type="caution">
    <text evidence="2">The sequence shown here is derived from an EMBL/GenBank/DDBJ whole genome shotgun (WGS) entry which is preliminary data.</text>
</comment>
<keyword evidence="1" id="KW-1133">Transmembrane helix</keyword>
<accession>A0A154L1H4</accession>
<dbReference type="OrthoDB" id="7406133at2"/>
<proteinExistence type="predicted"/>
<name>A0A154L1H4_9PROT</name>
<dbReference type="AlphaFoldDB" id="A0A154L1H4"/>
<organism evidence="2 3">
    <name type="scientific">Thalassospira lucentensis</name>
    <dbReference type="NCBI Taxonomy" id="168935"/>
    <lineage>
        <taxon>Bacteria</taxon>
        <taxon>Pseudomonadati</taxon>
        <taxon>Pseudomonadota</taxon>
        <taxon>Alphaproteobacteria</taxon>
        <taxon>Rhodospirillales</taxon>
        <taxon>Thalassospiraceae</taxon>
        <taxon>Thalassospira</taxon>
    </lineage>
</organism>
<reference evidence="2 3" key="1">
    <citation type="submission" date="2015-12" db="EMBL/GenBank/DDBJ databases">
        <title>Genome sequence of Thalassospira lucentensis MCCC 1A02072.</title>
        <authorList>
            <person name="Lu L."/>
            <person name="Lai Q."/>
            <person name="Shao Z."/>
            <person name="Qian P."/>
        </authorList>
    </citation>
    <scope>NUCLEOTIDE SEQUENCE [LARGE SCALE GENOMIC DNA]</scope>
    <source>
        <strain evidence="2 3">MCCC 1A02072</strain>
    </source>
</reference>